<dbReference type="InterPro" id="IPR014710">
    <property type="entry name" value="RmlC-like_jellyroll"/>
</dbReference>
<dbReference type="InterPro" id="IPR013096">
    <property type="entry name" value="Cupin_2"/>
</dbReference>
<sequence length="192" mass="21725">MKITYPHTIENCIGEKLTFLEVLHEAEGDRLIVENFVAPGSGPPMHVHWLQDECLTVVNGRIGYQIQGEPEQFAGEGETVLFRRGIPHRFWNAGAETLHCKGWINPAHSVVFYLTAIYAAQNKSGKAQPETFDAAYLLTRYSDEFDMMGIPRFVRQVIIPMTYQIGRLLGKYKHFEGAPEPVHSPSKAEVMH</sequence>
<dbReference type="InterPro" id="IPR011051">
    <property type="entry name" value="RmlC_Cupin_sf"/>
</dbReference>
<name>A0A7C9FFL5_9BACT</name>
<proteinExistence type="predicted"/>
<dbReference type="AlphaFoldDB" id="A0A7C9FFL5"/>
<evidence type="ECO:0000313" key="3">
    <source>
        <dbReference type="Proteomes" id="UP000479293"/>
    </source>
</evidence>
<evidence type="ECO:0000313" key="2">
    <source>
        <dbReference type="EMBL" id="MPR36847.1"/>
    </source>
</evidence>
<organism evidence="2 3">
    <name type="scientific">Salmonirosea aquatica</name>
    <dbReference type="NCBI Taxonomy" id="2654236"/>
    <lineage>
        <taxon>Bacteria</taxon>
        <taxon>Pseudomonadati</taxon>
        <taxon>Bacteroidota</taxon>
        <taxon>Cytophagia</taxon>
        <taxon>Cytophagales</taxon>
        <taxon>Spirosomataceae</taxon>
        <taxon>Salmonirosea</taxon>
    </lineage>
</organism>
<protein>
    <submittedName>
        <fullName evidence="2">Cupin domain-containing protein</fullName>
    </submittedName>
</protein>
<accession>A0A7C9FFL5</accession>
<comment type="caution">
    <text evidence="2">The sequence shown here is derived from an EMBL/GenBank/DDBJ whole genome shotgun (WGS) entry which is preliminary data.</text>
</comment>
<dbReference type="EMBL" id="WHLY01000002">
    <property type="protein sequence ID" value="MPR36847.1"/>
    <property type="molecule type" value="Genomic_DNA"/>
</dbReference>
<dbReference type="CDD" id="cd02208">
    <property type="entry name" value="cupin_RmlC-like"/>
    <property type="match status" value="1"/>
</dbReference>
<dbReference type="Gene3D" id="2.60.120.10">
    <property type="entry name" value="Jelly Rolls"/>
    <property type="match status" value="1"/>
</dbReference>
<reference evidence="2 3" key="1">
    <citation type="submission" date="2019-10" db="EMBL/GenBank/DDBJ databases">
        <title>Draft Genome Sequence of Cytophagaceae sp. SJW1-29.</title>
        <authorList>
            <person name="Choi A."/>
        </authorList>
    </citation>
    <scope>NUCLEOTIDE SEQUENCE [LARGE SCALE GENOMIC DNA]</scope>
    <source>
        <strain evidence="2 3">SJW1-29</strain>
    </source>
</reference>
<evidence type="ECO:0000259" key="1">
    <source>
        <dbReference type="Pfam" id="PF07883"/>
    </source>
</evidence>
<keyword evidence="3" id="KW-1185">Reference proteome</keyword>
<dbReference type="SUPFAM" id="SSF51182">
    <property type="entry name" value="RmlC-like cupins"/>
    <property type="match status" value="1"/>
</dbReference>
<dbReference type="Pfam" id="PF07883">
    <property type="entry name" value="Cupin_2"/>
    <property type="match status" value="1"/>
</dbReference>
<dbReference type="Proteomes" id="UP000479293">
    <property type="component" value="Unassembled WGS sequence"/>
</dbReference>
<feature type="domain" description="Cupin type-2" evidence="1">
    <location>
        <begin position="37"/>
        <end position="99"/>
    </location>
</feature>
<gene>
    <name evidence="2" type="ORF">GBK04_26825</name>
</gene>